<sequence>MPPPPAPLRILVTGATGYVGSRLVAALVGDGHHVRAASRTTSRTADFPWHDDVETVELDVADAEQVARAVEGVDAVVYLVHAMDGDDFVRVDREHAERMAAACSRAGVGHLVYLSGLVPHGELSDHLRSRLQVEEVFLGSDVPTTVLRAAMVIGAGSTSYELLRRLSERVPLLTPVPGWMRRRLQPVAVEDVLEVFRAVLATGPRDTHYDVGGDEVLTYPELLALYADVAGLRRRRVLVPGLSERLVGLACARISGLSRTEVVSLVASLRHDMVCQEDVVRREVLDPGFEFTGVREALVRSRAGGRDGTAADGDAQAAATTDPA</sequence>
<dbReference type="Gene3D" id="3.40.50.720">
    <property type="entry name" value="NAD(P)-binding Rossmann-like Domain"/>
    <property type="match status" value="1"/>
</dbReference>
<evidence type="ECO:0000313" key="3">
    <source>
        <dbReference type="EMBL" id="GAA1905345.1"/>
    </source>
</evidence>
<feature type="compositionally biased region" description="Low complexity" evidence="1">
    <location>
        <begin position="308"/>
        <end position="324"/>
    </location>
</feature>
<protein>
    <recommendedName>
        <fullName evidence="2">NAD(P)-binding domain-containing protein</fullName>
    </recommendedName>
</protein>
<feature type="region of interest" description="Disordered" evidence="1">
    <location>
        <begin position="302"/>
        <end position="324"/>
    </location>
</feature>
<dbReference type="InterPro" id="IPR016040">
    <property type="entry name" value="NAD(P)-bd_dom"/>
</dbReference>
<dbReference type="SUPFAM" id="SSF51735">
    <property type="entry name" value="NAD(P)-binding Rossmann-fold domains"/>
    <property type="match status" value="1"/>
</dbReference>
<evidence type="ECO:0000256" key="1">
    <source>
        <dbReference type="SAM" id="MobiDB-lite"/>
    </source>
</evidence>
<dbReference type="InterPro" id="IPR051207">
    <property type="entry name" value="ComplexI_NDUFA9_subunit"/>
</dbReference>
<name>A0ABN2NY79_9ACTN</name>
<dbReference type="RefSeq" id="WP_344002623.1">
    <property type="nucleotide sequence ID" value="NZ_BAAAMY010000001.1"/>
</dbReference>
<accession>A0ABN2NY79</accession>
<dbReference type="PANTHER" id="PTHR12126:SF11">
    <property type="entry name" value="NADH DEHYDROGENASE [UBIQUINONE] 1 ALPHA SUBCOMPLEX SUBUNIT 9, MITOCHONDRIAL"/>
    <property type="match status" value="1"/>
</dbReference>
<feature type="domain" description="NAD(P)-binding" evidence="2">
    <location>
        <begin position="14"/>
        <end position="163"/>
    </location>
</feature>
<evidence type="ECO:0000313" key="4">
    <source>
        <dbReference type="Proteomes" id="UP001501612"/>
    </source>
</evidence>
<dbReference type="Pfam" id="PF13460">
    <property type="entry name" value="NAD_binding_10"/>
    <property type="match status" value="1"/>
</dbReference>
<dbReference type="InterPro" id="IPR036291">
    <property type="entry name" value="NAD(P)-bd_dom_sf"/>
</dbReference>
<comment type="caution">
    <text evidence="3">The sequence shown here is derived from an EMBL/GenBank/DDBJ whole genome shotgun (WGS) entry which is preliminary data.</text>
</comment>
<dbReference type="EMBL" id="BAAAMY010000001">
    <property type="protein sequence ID" value="GAA1905345.1"/>
    <property type="molecule type" value="Genomic_DNA"/>
</dbReference>
<dbReference type="Proteomes" id="UP001501612">
    <property type="component" value="Unassembled WGS sequence"/>
</dbReference>
<proteinExistence type="predicted"/>
<evidence type="ECO:0000259" key="2">
    <source>
        <dbReference type="Pfam" id="PF13460"/>
    </source>
</evidence>
<dbReference type="PANTHER" id="PTHR12126">
    <property type="entry name" value="NADH-UBIQUINONE OXIDOREDUCTASE 39 KDA SUBUNIT-RELATED"/>
    <property type="match status" value="1"/>
</dbReference>
<reference evidence="3 4" key="1">
    <citation type="journal article" date="2019" name="Int. J. Syst. Evol. Microbiol.">
        <title>The Global Catalogue of Microorganisms (GCM) 10K type strain sequencing project: providing services to taxonomists for standard genome sequencing and annotation.</title>
        <authorList>
            <consortium name="The Broad Institute Genomics Platform"/>
            <consortium name="The Broad Institute Genome Sequencing Center for Infectious Disease"/>
            <person name="Wu L."/>
            <person name="Ma J."/>
        </authorList>
    </citation>
    <scope>NUCLEOTIDE SEQUENCE [LARGE SCALE GENOMIC DNA]</scope>
    <source>
        <strain evidence="3 4">JCM 14046</strain>
    </source>
</reference>
<organism evidence="3 4">
    <name type="scientific">Nocardioides lentus</name>
    <dbReference type="NCBI Taxonomy" id="338077"/>
    <lineage>
        <taxon>Bacteria</taxon>
        <taxon>Bacillati</taxon>
        <taxon>Actinomycetota</taxon>
        <taxon>Actinomycetes</taxon>
        <taxon>Propionibacteriales</taxon>
        <taxon>Nocardioidaceae</taxon>
        <taxon>Nocardioides</taxon>
    </lineage>
</organism>
<gene>
    <name evidence="3" type="ORF">GCM10009737_02700</name>
</gene>
<keyword evidence="4" id="KW-1185">Reference proteome</keyword>